<dbReference type="AlphaFoldDB" id="A0A8B3E347"/>
<evidence type="ECO:0000313" key="1">
    <source>
        <dbReference type="EMBL" id="RIV98531.1"/>
    </source>
</evidence>
<protein>
    <recommendedName>
        <fullName evidence="3">DUF4145 domain-containing protein</fullName>
    </recommendedName>
</protein>
<gene>
    <name evidence="1" type="ORF">DS957_028730</name>
</gene>
<organism evidence="1 2">
    <name type="scientific">Vibrio harveyi</name>
    <name type="common">Beneckea harveyi</name>
    <dbReference type="NCBI Taxonomy" id="669"/>
    <lineage>
        <taxon>Bacteria</taxon>
        <taxon>Pseudomonadati</taxon>
        <taxon>Pseudomonadota</taxon>
        <taxon>Gammaproteobacteria</taxon>
        <taxon>Vibrionales</taxon>
        <taxon>Vibrionaceae</taxon>
        <taxon>Vibrio</taxon>
    </lineage>
</organism>
<dbReference type="EMBL" id="QOUW02000285">
    <property type="protein sequence ID" value="RIV98531.1"/>
    <property type="molecule type" value="Genomic_DNA"/>
</dbReference>
<comment type="caution">
    <text evidence="1">The sequence shown here is derived from an EMBL/GenBank/DDBJ whole genome shotgun (WGS) entry which is preliminary data.</text>
</comment>
<proteinExistence type="predicted"/>
<accession>A0A8B3E347</accession>
<evidence type="ECO:0008006" key="3">
    <source>
        <dbReference type="Google" id="ProtNLM"/>
    </source>
</evidence>
<reference evidence="1 2" key="1">
    <citation type="submission" date="2018-08" db="EMBL/GenBank/DDBJ databases">
        <title>Vibrio harveyi strains pathogenic to white snook Centropomus viridis Lockington (1877) and potential probiotic bacteria.</title>
        <authorList>
            <person name="Soto-Rodriguez S."/>
            <person name="Gomez-Gil B."/>
            <person name="Lozano-Olvera R."/>
        </authorList>
    </citation>
    <scope>NUCLEOTIDE SEQUENCE [LARGE SCALE GENOMIC DNA]</scope>
    <source>
        <strain evidence="1 2">CAIM 1508</strain>
    </source>
</reference>
<name>A0A8B3E347_VIBHA</name>
<sequence length="145" mass="16492">MNFDARYLDEFNQRFVEFRAIEADVVMGKRTENGCGKAFALLDNMELSYASGAYYGCLVLACTAIEASLNHEFGDAGNLKSKIEMSGYGEEIDWLRLLRNKIIHKNESSIVEYVVDDQQESELKELCKLAFIMAHTIYFDPKKPA</sequence>
<evidence type="ECO:0000313" key="2">
    <source>
        <dbReference type="Proteomes" id="UP000253437"/>
    </source>
</evidence>
<dbReference type="Proteomes" id="UP000253437">
    <property type="component" value="Unassembled WGS sequence"/>
</dbReference>